<dbReference type="Proteomes" id="UP000563426">
    <property type="component" value="Unassembled WGS sequence"/>
</dbReference>
<evidence type="ECO:0000256" key="1">
    <source>
        <dbReference type="SAM" id="Phobius"/>
    </source>
</evidence>
<name>A0A7Y4NSA2_9BACT</name>
<feature type="transmembrane region" description="Helical" evidence="1">
    <location>
        <begin position="110"/>
        <end position="128"/>
    </location>
</feature>
<proteinExistence type="predicted"/>
<feature type="transmembrane region" description="Helical" evidence="1">
    <location>
        <begin position="54"/>
        <end position="71"/>
    </location>
</feature>
<keyword evidence="1" id="KW-0812">Transmembrane</keyword>
<dbReference type="EMBL" id="JABFJV010000119">
    <property type="protein sequence ID" value="NOK35615.1"/>
    <property type="molecule type" value="Genomic_DNA"/>
</dbReference>
<comment type="caution">
    <text evidence="2">The sequence shown here is derived from an EMBL/GenBank/DDBJ whole genome shotgun (WGS) entry which is preliminary data.</text>
</comment>
<keyword evidence="1" id="KW-1133">Transmembrane helix</keyword>
<keyword evidence="3" id="KW-1185">Reference proteome</keyword>
<protein>
    <submittedName>
        <fullName evidence="2">Uncharacterized protein</fullName>
    </submittedName>
</protein>
<dbReference type="RefSeq" id="WP_171436285.1">
    <property type="nucleotide sequence ID" value="NZ_JABFJV010000119.1"/>
</dbReference>
<feature type="transmembrane region" description="Helical" evidence="1">
    <location>
        <begin position="21"/>
        <end position="42"/>
    </location>
</feature>
<organism evidence="2 3">
    <name type="scientific">Corallococcus exercitus</name>
    <dbReference type="NCBI Taxonomy" id="2316736"/>
    <lineage>
        <taxon>Bacteria</taxon>
        <taxon>Pseudomonadati</taxon>
        <taxon>Myxococcota</taxon>
        <taxon>Myxococcia</taxon>
        <taxon>Myxococcales</taxon>
        <taxon>Cystobacterineae</taxon>
        <taxon>Myxococcaceae</taxon>
        <taxon>Corallococcus</taxon>
    </lineage>
</organism>
<accession>A0A7Y4NSA2</accession>
<evidence type="ECO:0000313" key="3">
    <source>
        <dbReference type="Proteomes" id="UP000563426"/>
    </source>
</evidence>
<reference evidence="2 3" key="1">
    <citation type="submission" date="2020-05" db="EMBL/GenBank/DDBJ databases">
        <authorList>
            <person name="Whitworth D."/>
        </authorList>
    </citation>
    <scope>NUCLEOTIDE SEQUENCE [LARGE SCALE GENOMIC DNA]</scope>
    <source>
        <strain evidence="2 3">AB043B</strain>
    </source>
</reference>
<evidence type="ECO:0000313" key="2">
    <source>
        <dbReference type="EMBL" id="NOK35615.1"/>
    </source>
</evidence>
<feature type="transmembrane region" description="Helical" evidence="1">
    <location>
        <begin position="83"/>
        <end position="104"/>
    </location>
</feature>
<dbReference type="AlphaFoldDB" id="A0A7Y4NSA2"/>
<keyword evidence="1" id="KW-0472">Membrane</keyword>
<sequence>MYFSSRIFVPWGSLSHAGRSLYVWSFYIFALGLTWLLVPQVFLTLAHEVADANLFWIRVAGALLTSIALMCHQSAVLDVRPFFAWAVLCRTFIVAVVITCTLMGKCQAISGYVACIDFGASMWTFFGLRRDRAEALRRASAKPNLAA</sequence>
<gene>
    <name evidence="2" type="ORF">HMI49_20660</name>
</gene>